<sequence length="340" mass="39017">MSETGESSDQAECARVLPEEVVRVLDEIIKLVHPQFQAVVADVLQLVPQDILALITEAKRDSTVRIIEDIDKTSADIKHVRYATWVRRRLIPDCLKGKEWQEIMGRMYVCWAIVVSELIRAMRIIDGDKTIRYSPQDLIDFSDKEKRRTEQKSGPESDKRNGIRNALLQLAHHPIGAALAMFQPEYREIGEKVKYFGFLSKRFVGLHAISLMAVYEDENGEKYIPGRASHGDDFGDHGYIRISLEAMLLYIPTPGEAIDDKFSKYFSKPAPLLSRFSYPKLLSLKDEEAKRVKHAKQISKKKAWMMIKKRLMERNKQGVDNQFIFFFCFAYAANPLCLSG</sequence>
<organism evidence="1 2">
    <name type="scientific">Brassica carinata</name>
    <name type="common">Ethiopian mustard</name>
    <name type="synonym">Abyssinian cabbage</name>
    <dbReference type="NCBI Taxonomy" id="52824"/>
    <lineage>
        <taxon>Eukaryota</taxon>
        <taxon>Viridiplantae</taxon>
        <taxon>Streptophyta</taxon>
        <taxon>Embryophyta</taxon>
        <taxon>Tracheophyta</taxon>
        <taxon>Spermatophyta</taxon>
        <taxon>Magnoliopsida</taxon>
        <taxon>eudicotyledons</taxon>
        <taxon>Gunneridae</taxon>
        <taxon>Pentapetalae</taxon>
        <taxon>rosids</taxon>
        <taxon>malvids</taxon>
        <taxon>Brassicales</taxon>
        <taxon>Brassicaceae</taxon>
        <taxon>Brassiceae</taxon>
        <taxon>Brassica</taxon>
    </lineage>
</organism>
<name>A0A8X7PFK9_BRACI</name>
<evidence type="ECO:0000313" key="1">
    <source>
        <dbReference type="EMBL" id="KAG2249768.1"/>
    </source>
</evidence>
<reference evidence="1 2" key="1">
    <citation type="submission" date="2020-02" db="EMBL/GenBank/DDBJ databases">
        <authorList>
            <person name="Ma Q."/>
            <person name="Huang Y."/>
            <person name="Song X."/>
            <person name="Pei D."/>
        </authorList>
    </citation>
    <scope>NUCLEOTIDE SEQUENCE [LARGE SCALE GENOMIC DNA]</scope>
    <source>
        <strain evidence="1">Sxm20200214</strain>
        <tissue evidence="1">Leaf</tissue>
    </source>
</reference>
<dbReference type="InterPro" id="IPR038765">
    <property type="entry name" value="Papain-like_cys_pep_sf"/>
</dbReference>
<evidence type="ECO:0000313" key="2">
    <source>
        <dbReference type="Proteomes" id="UP000886595"/>
    </source>
</evidence>
<accession>A0A8X7PFK9</accession>
<proteinExistence type="predicted"/>
<dbReference type="OrthoDB" id="1067477at2759"/>
<dbReference type="SUPFAM" id="SSF54001">
    <property type="entry name" value="Cysteine proteinases"/>
    <property type="match status" value="1"/>
</dbReference>
<dbReference type="AlphaFoldDB" id="A0A8X7PFK9"/>
<dbReference type="EMBL" id="JAAMPC010000017">
    <property type="protein sequence ID" value="KAG2249768.1"/>
    <property type="molecule type" value="Genomic_DNA"/>
</dbReference>
<protein>
    <submittedName>
        <fullName evidence="1">Uncharacterized protein</fullName>
    </submittedName>
</protein>
<comment type="caution">
    <text evidence="1">The sequence shown here is derived from an EMBL/GenBank/DDBJ whole genome shotgun (WGS) entry which is preliminary data.</text>
</comment>
<keyword evidence="2" id="KW-1185">Reference proteome</keyword>
<dbReference type="Proteomes" id="UP000886595">
    <property type="component" value="Unassembled WGS sequence"/>
</dbReference>
<gene>
    <name evidence="1" type="ORF">Bca52824_089396</name>
</gene>